<evidence type="ECO:0000313" key="3">
    <source>
        <dbReference type="Proteomes" id="UP000675163"/>
    </source>
</evidence>
<feature type="domain" description="Rhodanese" evidence="1">
    <location>
        <begin position="14"/>
        <end position="101"/>
    </location>
</feature>
<keyword evidence="3" id="KW-1185">Reference proteome</keyword>
<protein>
    <submittedName>
        <fullName evidence="2">Rhodanese-related sulfurtransferase</fullName>
    </submittedName>
</protein>
<name>A0A940T426_9MICO</name>
<dbReference type="Pfam" id="PF00581">
    <property type="entry name" value="Rhodanese"/>
    <property type="match status" value="1"/>
</dbReference>
<proteinExistence type="predicted"/>
<dbReference type="Proteomes" id="UP000675163">
    <property type="component" value="Unassembled WGS sequence"/>
</dbReference>
<dbReference type="PANTHER" id="PTHR43031:SF1">
    <property type="entry name" value="PYRIDINE NUCLEOTIDE-DISULPHIDE OXIDOREDUCTASE"/>
    <property type="match status" value="1"/>
</dbReference>
<dbReference type="InterPro" id="IPR050229">
    <property type="entry name" value="GlpE_sulfurtransferase"/>
</dbReference>
<organism evidence="2 3">
    <name type="scientific">Leucobacter exalbidus</name>
    <dbReference type="NCBI Taxonomy" id="662960"/>
    <lineage>
        <taxon>Bacteria</taxon>
        <taxon>Bacillati</taxon>
        <taxon>Actinomycetota</taxon>
        <taxon>Actinomycetes</taxon>
        <taxon>Micrococcales</taxon>
        <taxon>Microbacteriaceae</taxon>
        <taxon>Leucobacter</taxon>
    </lineage>
</organism>
<dbReference type="SMART" id="SM00450">
    <property type="entry name" value="RHOD"/>
    <property type="match status" value="1"/>
</dbReference>
<dbReference type="EMBL" id="JAFIDA010000001">
    <property type="protein sequence ID" value="MBP1326792.1"/>
    <property type="molecule type" value="Genomic_DNA"/>
</dbReference>
<dbReference type="InterPro" id="IPR001763">
    <property type="entry name" value="Rhodanese-like_dom"/>
</dbReference>
<accession>A0A940T426</accession>
<comment type="caution">
    <text evidence="2">The sequence shown here is derived from an EMBL/GenBank/DDBJ whole genome shotgun (WGS) entry which is preliminary data.</text>
</comment>
<dbReference type="Gene3D" id="3.40.250.10">
    <property type="entry name" value="Rhodanese-like domain"/>
    <property type="match status" value="1"/>
</dbReference>
<dbReference type="InterPro" id="IPR036873">
    <property type="entry name" value="Rhodanese-like_dom_sf"/>
</dbReference>
<evidence type="ECO:0000313" key="2">
    <source>
        <dbReference type="EMBL" id="MBP1326792.1"/>
    </source>
</evidence>
<dbReference type="PROSITE" id="PS50206">
    <property type="entry name" value="RHODANESE_3"/>
    <property type="match status" value="1"/>
</dbReference>
<evidence type="ECO:0000259" key="1">
    <source>
        <dbReference type="PROSITE" id="PS50206"/>
    </source>
</evidence>
<dbReference type="CDD" id="cd00158">
    <property type="entry name" value="RHOD"/>
    <property type="match status" value="1"/>
</dbReference>
<dbReference type="AlphaFoldDB" id="A0A940T426"/>
<gene>
    <name evidence="2" type="ORF">JOF28_002024</name>
</gene>
<reference evidence="2" key="1">
    <citation type="submission" date="2021-02" db="EMBL/GenBank/DDBJ databases">
        <title>Sequencing the genomes of 1000 actinobacteria strains.</title>
        <authorList>
            <person name="Klenk H.-P."/>
        </authorList>
    </citation>
    <scope>NUCLEOTIDE SEQUENCE</scope>
    <source>
        <strain evidence="2">DSM 22850</strain>
    </source>
</reference>
<sequence>MMADITVSEAWRRVGGDTQFIDVREDFEVADGMIPGARHISLSTLSARLGEIDRTRPAIAVCRSGNRSAQATDILWAAGYRVDNMGGGMLAWQQAGLPMDR</sequence>
<dbReference type="SUPFAM" id="SSF52821">
    <property type="entry name" value="Rhodanese/Cell cycle control phosphatase"/>
    <property type="match status" value="1"/>
</dbReference>
<dbReference type="PANTHER" id="PTHR43031">
    <property type="entry name" value="FAD-DEPENDENT OXIDOREDUCTASE"/>
    <property type="match status" value="1"/>
</dbReference>